<dbReference type="Proteomes" id="UP000606974">
    <property type="component" value="Unassembled WGS sequence"/>
</dbReference>
<accession>A0A8H7AS42</accession>
<feature type="compositionally biased region" description="Polar residues" evidence="1">
    <location>
        <begin position="9"/>
        <end position="18"/>
    </location>
</feature>
<dbReference type="AlphaFoldDB" id="A0A8H7AS42"/>
<comment type="caution">
    <text evidence="2">The sequence shown here is derived from an EMBL/GenBank/DDBJ whole genome shotgun (WGS) entry which is preliminary data.</text>
</comment>
<gene>
    <name evidence="2" type="ORF">GJ744_000113</name>
</gene>
<organism evidence="2 3">
    <name type="scientific">Endocarpon pusillum</name>
    <dbReference type="NCBI Taxonomy" id="364733"/>
    <lineage>
        <taxon>Eukaryota</taxon>
        <taxon>Fungi</taxon>
        <taxon>Dikarya</taxon>
        <taxon>Ascomycota</taxon>
        <taxon>Pezizomycotina</taxon>
        <taxon>Eurotiomycetes</taxon>
        <taxon>Chaetothyriomycetidae</taxon>
        <taxon>Verrucariales</taxon>
        <taxon>Verrucariaceae</taxon>
        <taxon>Endocarpon</taxon>
    </lineage>
</organism>
<name>A0A8H7AS42_9EURO</name>
<evidence type="ECO:0000313" key="3">
    <source>
        <dbReference type="Proteomes" id="UP000606974"/>
    </source>
</evidence>
<evidence type="ECO:0000313" key="2">
    <source>
        <dbReference type="EMBL" id="KAF7514343.1"/>
    </source>
</evidence>
<protein>
    <submittedName>
        <fullName evidence="2">Uncharacterized protein</fullName>
    </submittedName>
</protein>
<sequence length="189" mass="21108">MVSHRPQNRELNNSSWLPQTGGMMPDQGAQQPRLQDRELNNSSRLPQTGGIMPDQKAQQAHGFLEPPAGTAFYNVPPLAGRKRQRDEDDSDVTSLAGRKRQRDEDDIGGDKVRQQFPAWRYFHTNSSGQYATTNQTDSAVNTTQTEHINQEDNLRNVSGIANSVATHQDTSAIEETRKCLSISCYHSPC</sequence>
<reference evidence="2" key="1">
    <citation type="submission" date="2020-02" db="EMBL/GenBank/DDBJ databases">
        <authorList>
            <person name="Palmer J.M."/>
        </authorList>
    </citation>
    <scope>NUCLEOTIDE SEQUENCE</scope>
    <source>
        <strain evidence="2">EPUS1.4</strain>
        <tissue evidence="2">Thallus</tissue>
    </source>
</reference>
<keyword evidence="3" id="KW-1185">Reference proteome</keyword>
<proteinExistence type="predicted"/>
<dbReference type="EMBL" id="JAACFV010000001">
    <property type="protein sequence ID" value="KAF7514343.1"/>
    <property type="molecule type" value="Genomic_DNA"/>
</dbReference>
<feature type="region of interest" description="Disordered" evidence="1">
    <location>
        <begin position="1"/>
        <end position="111"/>
    </location>
</feature>
<evidence type="ECO:0000256" key="1">
    <source>
        <dbReference type="SAM" id="MobiDB-lite"/>
    </source>
</evidence>